<evidence type="ECO:0000313" key="2">
    <source>
        <dbReference type="EMBL" id="RDH82936.1"/>
    </source>
</evidence>
<evidence type="ECO:0000313" key="3">
    <source>
        <dbReference type="Proteomes" id="UP000254266"/>
    </source>
</evidence>
<feature type="chain" id="PRO_5016959460" evidence="1">
    <location>
        <begin position="24"/>
        <end position="97"/>
    </location>
</feature>
<accession>A0A370DFK5</accession>
<name>A0A370DFK5_9GAMM</name>
<protein>
    <submittedName>
        <fullName evidence="2">Uncharacterized protein</fullName>
    </submittedName>
</protein>
<sequence length="97" mass="10664">MLKAYYLALIDHMLLLVNLNAVATFVYDEALDGDISTASIPTFNFMTGDNRVTGTASFDLLTTLFSSDFDYLKFTIPDNTLLSNATYSFNLVSNEGG</sequence>
<gene>
    <name evidence="2" type="ORF">DIZ80_11770</name>
</gene>
<comment type="caution">
    <text evidence="2">The sequence shown here is derived from an EMBL/GenBank/DDBJ whole genome shotgun (WGS) entry which is preliminary data.</text>
</comment>
<reference evidence="2 3" key="1">
    <citation type="journal article" date="2018" name="ISME J.">
        <title>Endosymbiont genomes yield clues of tubeworm success.</title>
        <authorList>
            <person name="Li Y."/>
            <person name="Liles M.R."/>
            <person name="Halanych K.M."/>
        </authorList>
    </citation>
    <scope>NUCLEOTIDE SEQUENCE [LARGE SCALE GENOMIC DNA]</scope>
    <source>
        <strain evidence="2">A1464</strain>
    </source>
</reference>
<feature type="signal peptide" evidence="1">
    <location>
        <begin position="1"/>
        <end position="23"/>
    </location>
</feature>
<dbReference type="AlphaFoldDB" id="A0A370DFK5"/>
<proteinExistence type="predicted"/>
<dbReference type="EMBL" id="QFXC01000011">
    <property type="protein sequence ID" value="RDH82936.1"/>
    <property type="molecule type" value="Genomic_DNA"/>
</dbReference>
<evidence type="ECO:0000256" key="1">
    <source>
        <dbReference type="SAM" id="SignalP"/>
    </source>
</evidence>
<keyword evidence="3" id="KW-1185">Reference proteome</keyword>
<organism evidence="2 3">
    <name type="scientific">endosymbiont of Galathealinum brachiosum</name>
    <dbReference type="NCBI Taxonomy" id="2200906"/>
    <lineage>
        <taxon>Bacteria</taxon>
        <taxon>Pseudomonadati</taxon>
        <taxon>Pseudomonadota</taxon>
        <taxon>Gammaproteobacteria</taxon>
        <taxon>sulfur-oxidizing symbionts</taxon>
    </lineage>
</organism>
<dbReference type="Proteomes" id="UP000254266">
    <property type="component" value="Unassembled WGS sequence"/>
</dbReference>
<keyword evidence="1" id="KW-0732">Signal</keyword>